<dbReference type="SMART" id="SM00530">
    <property type="entry name" value="HTH_XRE"/>
    <property type="match status" value="1"/>
</dbReference>
<evidence type="ECO:0000313" key="2">
    <source>
        <dbReference type="EMBL" id="RBQ18016.1"/>
    </source>
</evidence>
<dbReference type="Pfam" id="PF17765">
    <property type="entry name" value="MLTR_LBD"/>
    <property type="match status" value="1"/>
</dbReference>
<sequence>MELSAELAAFLRSRRDAMPPHEAGVTPYGGRRRVPGLRREELAQIAGLSVAYYTRLEQGHGGNVSDAVLAAIARALRLNADERAHLFRISHPVRHAPPHGPEHLPPGKRALIDAIEAVPAMIVGRRADVLAWNRLAHALLAWHLDFERPRHEDRRPNLSRMVFLDPVHRALYADRPAKARDHAAFLRVVAGRYPNDPELARLIGELTMKSEEFAGLWAEHPVRTCASVTARFEHPRAGRMTLAEEVFELPEDPGQRLVMFTAEPGSASAAALRRLLPETP</sequence>
<dbReference type="AlphaFoldDB" id="A0A366LVP2"/>
<dbReference type="PANTHER" id="PTHR35010:SF2">
    <property type="entry name" value="BLL4672 PROTEIN"/>
    <property type="match status" value="1"/>
</dbReference>
<organism evidence="2 3">
    <name type="scientific">Spongiactinospora rosea</name>
    <dbReference type="NCBI Taxonomy" id="2248750"/>
    <lineage>
        <taxon>Bacteria</taxon>
        <taxon>Bacillati</taxon>
        <taxon>Actinomycetota</taxon>
        <taxon>Actinomycetes</taxon>
        <taxon>Streptosporangiales</taxon>
        <taxon>Streptosporangiaceae</taxon>
        <taxon>Spongiactinospora</taxon>
    </lineage>
</organism>
<dbReference type="Gene3D" id="3.30.450.180">
    <property type="match status" value="1"/>
</dbReference>
<evidence type="ECO:0000259" key="1">
    <source>
        <dbReference type="PROSITE" id="PS50943"/>
    </source>
</evidence>
<dbReference type="PROSITE" id="PS50943">
    <property type="entry name" value="HTH_CROC1"/>
    <property type="match status" value="1"/>
</dbReference>
<dbReference type="PANTHER" id="PTHR35010">
    <property type="entry name" value="BLL4672 PROTEIN-RELATED"/>
    <property type="match status" value="1"/>
</dbReference>
<dbReference type="Gene3D" id="1.10.260.40">
    <property type="entry name" value="lambda repressor-like DNA-binding domains"/>
    <property type="match status" value="1"/>
</dbReference>
<reference evidence="2 3" key="1">
    <citation type="submission" date="2018-06" db="EMBL/GenBank/DDBJ databases">
        <title>Sphaerisporangium craniellae sp. nov., isolated from a marine sponge in the South China Sea.</title>
        <authorList>
            <person name="Li L."/>
        </authorList>
    </citation>
    <scope>NUCLEOTIDE SEQUENCE [LARGE SCALE GENOMIC DNA]</scope>
    <source>
        <strain evidence="2 3">LHW63015</strain>
    </source>
</reference>
<dbReference type="RefSeq" id="WP_113982616.1">
    <property type="nucleotide sequence ID" value="NZ_QMEY01000009.1"/>
</dbReference>
<comment type="caution">
    <text evidence="2">The sequence shown here is derived from an EMBL/GenBank/DDBJ whole genome shotgun (WGS) entry which is preliminary data.</text>
</comment>
<dbReference type="InterPro" id="IPR041413">
    <property type="entry name" value="MLTR_LBD"/>
</dbReference>
<protein>
    <submittedName>
        <fullName evidence="2">Transcriptional regulator</fullName>
    </submittedName>
</protein>
<feature type="domain" description="HTH cro/C1-type" evidence="1">
    <location>
        <begin position="36"/>
        <end position="83"/>
    </location>
</feature>
<keyword evidence="3" id="KW-1185">Reference proteome</keyword>
<proteinExistence type="predicted"/>
<dbReference type="SUPFAM" id="SSF47413">
    <property type="entry name" value="lambda repressor-like DNA-binding domains"/>
    <property type="match status" value="1"/>
</dbReference>
<gene>
    <name evidence="2" type="ORF">DP939_21835</name>
</gene>
<dbReference type="CDD" id="cd00093">
    <property type="entry name" value="HTH_XRE"/>
    <property type="match status" value="1"/>
</dbReference>
<dbReference type="InterPro" id="IPR010982">
    <property type="entry name" value="Lambda_DNA-bd_dom_sf"/>
</dbReference>
<dbReference type="InterPro" id="IPR001387">
    <property type="entry name" value="Cro/C1-type_HTH"/>
</dbReference>
<dbReference type="GO" id="GO:0003677">
    <property type="term" value="F:DNA binding"/>
    <property type="evidence" value="ECO:0007669"/>
    <property type="project" value="InterPro"/>
</dbReference>
<dbReference type="OrthoDB" id="4336585at2"/>
<dbReference type="EMBL" id="QMEY01000009">
    <property type="protein sequence ID" value="RBQ18016.1"/>
    <property type="molecule type" value="Genomic_DNA"/>
</dbReference>
<dbReference type="Pfam" id="PF13560">
    <property type="entry name" value="HTH_31"/>
    <property type="match status" value="1"/>
</dbReference>
<evidence type="ECO:0000313" key="3">
    <source>
        <dbReference type="Proteomes" id="UP000253303"/>
    </source>
</evidence>
<accession>A0A366LVP2</accession>
<name>A0A366LVP2_9ACTN</name>
<dbReference type="Proteomes" id="UP000253303">
    <property type="component" value="Unassembled WGS sequence"/>
</dbReference>